<dbReference type="InterPro" id="IPR027945">
    <property type="entry name" value="SseB_C"/>
</dbReference>
<sequence>MACRRPGREGGPASRGSVGCYRTDCVTSGQGRMESQGYAAAGPGWAEPGQAPAGSGWPANELEQVLTAALGDPGATPRLIEVLARSQVWIPLPVGADPRGQALDLPTMELAGTPYVPVFSSEEQFLRHAPGMSCAVAPVWEFARGLPLGLGIAVNPEAPVGLPVPPEGVAELRRGPQADRWDPATGAPLPEGARVALREPEPAEEPVAFLAAVRAELAALPGVLTARRALASVEGEPTVLFVGVQLDPAAPADPAQANAALGRALGAAPLPGGVHIVLLDLAADPVVDWMLHQVRPFYERG</sequence>
<keyword evidence="4" id="KW-1185">Reference proteome</keyword>
<feature type="domain" description="SseB protein N-terminal" evidence="1">
    <location>
        <begin position="62"/>
        <end position="170"/>
    </location>
</feature>
<dbReference type="Proteomes" id="UP000248039">
    <property type="component" value="Unassembled WGS sequence"/>
</dbReference>
<comment type="caution">
    <text evidence="3">The sequence shown here is derived from an EMBL/GenBank/DDBJ whole genome shotgun (WGS) entry which is preliminary data.</text>
</comment>
<dbReference type="Pfam" id="PF14581">
    <property type="entry name" value="SseB_C"/>
    <property type="match status" value="1"/>
</dbReference>
<accession>A0A2V4N315</accession>
<dbReference type="InterPro" id="IPR009839">
    <property type="entry name" value="SseB_N"/>
</dbReference>
<dbReference type="Pfam" id="PF07179">
    <property type="entry name" value="SseB"/>
    <property type="match status" value="1"/>
</dbReference>
<organism evidence="3 4">
    <name type="scientific">Streptomyces tateyamensis</name>
    <dbReference type="NCBI Taxonomy" id="565073"/>
    <lineage>
        <taxon>Bacteria</taxon>
        <taxon>Bacillati</taxon>
        <taxon>Actinomycetota</taxon>
        <taxon>Actinomycetes</taxon>
        <taxon>Kitasatosporales</taxon>
        <taxon>Streptomycetaceae</taxon>
        <taxon>Streptomyces</taxon>
    </lineage>
</organism>
<protein>
    <submittedName>
        <fullName evidence="3">Enhanced serine sensitivity protein SseB</fullName>
    </submittedName>
</protein>
<evidence type="ECO:0000259" key="1">
    <source>
        <dbReference type="Pfam" id="PF07179"/>
    </source>
</evidence>
<evidence type="ECO:0000313" key="4">
    <source>
        <dbReference type="Proteomes" id="UP000248039"/>
    </source>
</evidence>
<dbReference type="EMBL" id="PYBW01000050">
    <property type="protein sequence ID" value="PYC78395.1"/>
    <property type="molecule type" value="Genomic_DNA"/>
</dbReference>
<gene>
    <name evidence="3" type="ORF">C7C46_16295</name>
</gene>
<proteinExistence type="predicted"/>
<evidence type="ECO:0000259" key="2">
    <source>
        <dbReference type="Pfam" id="PF14581"/>
    </source>
</evidence>
<dbReference type="AlphaFoldDB" id="A0A2V4N315"/>
<name>A0A2V4N315_9ACTN</name>
<evidence type="ECO:0000313" key="3">
    <source>
        <dbReference type="EMBL" id="PYC78395.1"/>
    </source>
</evidence>
<dbReference type="OrthoDB" id="3436175at2"/>
<feature type="domain" description="SseB protein C-terminal" evidence="2">
    <location>
        <begin position="190"/>
        <end position="300"/>
    </location>
</feature>
<reference evidence="3 4" key="1">
    <citation type="submission" date="2018-03" db="EMBL/GenBank/DDBJ databases">
        <title>Bioinformatic expansion and discovery of thiopeptide antibiotics.</title>
        <authorList>
            <person name="Schwalen C.J."/>
            <person name="Hudson G.A."/>
            <person name="Mitchell D.A."/>
        </authorList>
    </citation>
    <scope>NUCLEOTIDE SEQUENCE [LARGE SCALE GENOMIC DNA]</scope>
    <source>
        <strain evidence="3 4">ATCC 21389</strain>
    </source>
</reference>